<proteinExistence type="predicted"/>
<reference evidence="1" key="2">
    <citation type="submission" date="2020-09" db="EMBL/GenBank/DDBJ databases">
        <authorList>
            <person name="Sun Q."/>
            <person name="Kim S."/>
        </authorList>
    </citation>
    <scope>NUCLEOTIDE SEQUENCE</scope>
    <source>
        <strain evidence="1">KCTC 32437</strain>
    </source>
</reference>
<accession>A0A918VVE3</accession>
<reference evidence="1" key="1">
    <citation type="journal article" date="2014" name="Int. J. Syst. Evol. Microbiol.">
        <title>Complete genome sequence of Corynebacterium casei LMG S-19264T (=DSM 44701T), isolated from a smear-ripened cheese.</title>
        <authorList>
            <consortium name="US DOE Joint Genome Institute (JGI-PGF)"/>
            <person name="Walter F."/>
            <person name="Albersmeier A."/>
            <person name="Kalinowski J."/>
            <person name="Ruckert C."/>
        </authorList>
    </citation>
    <scope>NUCLEOTIDE SEQUENCE</scope>
    <source>
        <strain evidence="1">KCTC 32437</strain>
    </source>
</reference>
<protein>
    <submittedName>
        <fullName evidence="1">Uncharacterized protein</fullName>
    </submittedName>
</protein>
<gene>
    <name evidence="1" type="ORF">GCM10007989_26220</name>
</gene>
<dbReference type="RefSeq" id="WP_189426194.1">
    <property type="nucleotide sequence ID" value="NZ_BMZE01000003.1"/>
</dbReference>
<dbReference type="Proteomes" id="UP000646579">
    <property type="component" value="Unassembled WGS sequence"/>
</dbReference>
<comment type="caution">
    <text evidence="1">The sequence shown here is derived from an EMBL/GenBank/DDBJ whole genome shotgun (WGS) entry which is preliminary data.</text>
</comment>
<sequence length="146" mass="17033">MVGKLGHEDVAAEHDWAAIKADYLEGRVPSKVLFERYGITEAQLRYRRERECWPLRPRGYRPDTMVRRLFVLFDQQVQNLEDHMQREKLTGSDDKQVALLGTMAKTLEKLLDLETRQKPQASAATKAEIKDLRDKLAKRLEQLRKA</sequence>
<keyword evidence="2" id="KW-1185">Reference proteome</keyword>
<evidence type="ECO:0000313" key="1">
    <source>
        <dbReference type="EMBL" id="GHA29394.1"/>
    </source>
</evidence>
<organism evidence="1 2">
    <name type="scientific">Devosia pacifica</name>
    <dbReference type="NCBI Taxonomy" id="1335967"/>
    <lineage>
        <taxon>Bacteria</taxon>
        <taxon>Pseudomonadati</taxon>
        <taxon>Pseudomonadota</taxon>
        <taxon>Alphaproteobacteria</taxon>
        <taxon>Hyphomicrobiales</taxon>
        <taxon>Devosiaceae</taxon>
        <taxon>Devosia</taxon>
    </lineage>
</organism>
<evidence type="ECO:0000313" key="2">
    <source>
        <dbReference type="Proteomes" id="UP000646579"/>
    </source>
</evidence>
<dbReference type="EMBL" id="BMZE01000003">
    <property type="protein sequence ID" value="GHA29394.1"/>
    <property type="molecule type" value="Genomic_DNA"/>
</dbReference>
<name>A0A918VVE3_9HYPH</name>
<dbReference type="AlphaFoldDB" id="A0A918VVE3"/>